<dbReference type="InterPro" id="IPR002641">
    <property type="entry name" value="PNPLA_dom"/>
</dbReference>
<dbReference type="PANTHER" id="PTHR14226:SF74">
    <property type="entry name" value="BLR4684 PROTEIN"/>
    <property type="match status" value="1"/>
</dbReference>
<reference evidence="6" key="1">
    <citation type="journal article" date="2014" name="Int. J. Syst. Evol. Microbiol.">
        <title>Complete genome of a new Firmicutes species belonging to the dominant human colonic microbiota ('Ruminococcus bicirculans') reveals two chromosomes and a selective capacity to utilize plant glucans.</title>
        <authorList>
            <consortium name="NISC Comparative Sequencing Program"/>
            <person name="Wegmann U."/>
            <person name="Louis P."/>
            <person name="Goesmann A."/>
            <person name="Henrissat B."/>
            <person name="Duncan S.H."/>
            <person name="Flint H.J."/>
        </authorList>
    </citation>
    <scope>NUCLEOTIDE SEQUENCE</scope>
    <source>
        <strain evidence="6">NBRC 107169</strain>
    </source>
</reference>
<feature type="short sequence motif" description="DGA/G" evidence="4">
    <location>
        <begin position="220"/>
        <end position="222"/>
    </location>
</feature>
<evidence type="ECO:0000256" key="2">
    <source>
        <dbReference type="ARBA" id="ARBA00022963"/>
    </source>
</evidence>
<dbReference type="InterPro" id="IPR016035">
    <property type="entry name" value="Acyl_Trfase/lysoPLipase"/>
</dbReference>
<feature type="active site" description="Proton acceptor" evidence="4">
    <location>
        <position position="220"/>
    </location>
</feature>
<evidence type="ECO:0000256" key="3">
    <source>
        <dbReference type="ARBA" id="ARBA00023098"/>
    </source>
</evidence>
<proteinExistence type="predicted"/>
<keyword evidence="2 4" id="KW-0442">Lipid degradation</keyword>
<comment type="caution">
    <text evidence="6">The sequence shown here is derived from an EMBL/GenBank/DDBJ whole genome shotgun (WGS) entry which is preliminary data.</text>
</comment>
<keyword evidence="1 4" id="KW-0378">Hydrolase</keyword>
<gene>
    <name evidence="6" type="ORF">GCM10007879_13160</name>
</gene>
<dbReference type="Pfam" id="PF01734">
    <property type="entry name" value="Patatin"/>
    <property type="match status" value="1"/>
</dbReference>
<feature type="short sequence motif" description="GXGXXG" evidence="4">
    <location>
        <begin position="46"/>
        <end position="51"/>
    </location>
</feature>
<evidence type="ECO:0000259" key="5">
    <source>
        <dbReference type="PROSITE" id="PS51635"/>
    </source>
</evidence>
<name>A0ABQ5UPJ7_9HYPH</name>
<feature type="domain" description="PNPLA" evidence="5">
    <location>
        <begin position="42"/>
        <end position="236"/>
    </location>
</feature>
<organism evidence="6 7">
    <name type="scientific">Maritalea porphyrae</name>
    <dbReference type="NCBI Taxonomy" id="880732"/>
    <lineage>
        <taxon>Bacteria</taxon>
        <taxon>Pseudomonadati</taxon>
        <taxon>Pseudomonadota</taxon>
        <taxon>Alphaproteobacteria</taxon>
        <taxon>Hyphomicrobiales</taxon>
        <taxon>Devosiaceae</taxon>
        <taxon>Maritalea</taxon>
    </lineage>
</organism>
<sequence>MSENGRVPQIEDVRVWADDQEAIFKALRTSPITKRSKSFNVLALSGGGSEGAFGAGFLTGWSKNGGRPQFDIVTGTSVGALIAPFAFLGKDYDPYLERMFTKEQTNKLIRIAGLDALFGSAVFSNRPLAKMVDRYIDDDLLAQIATEHNKGRLLLVLTTNIDTQRTAIWNMGAIAASDHKDKKALFHQVLLASVSVPGLLPPQLIEVQSGNTKFKEMHVDGGVSGNAMLIPEAMLASSVSPKLRTKPRLYLLMNGKIDREFRLVAPSKIEILERSFGTAIKISTRNTIRSSAQFARANGWQILVAALDANYPVPKQEGGLKQEVLRPLFAEGVQNGQGGRGWKELDF</sequence>
<dbReference type="PROSITE" id="PS51635">
    <property type="entry name" value="PNPLA"/>
    <property type="match status" value="1"/>
</dbReference>
<feature type="active site" description="Nucleophile" evidence="4">
    <location>
        <position position="77"/>
    </location>
</feature>
<evidence type="ECO:0000313" key="7">
    <source>
        <dbReference type="Proteomes" id="UP001161405"/>
    </source>
</evidence>
<evidence type="ECO:0000256" key="4">
    <source>
        <dbReference type="PROSITE-ProRule" id="PRU01161"/>
    </source>
</evidence>
<accession>A0ABQ5UPJ7</accession>
<dbReference type="EMBL" id="BSNI01000002">
    <property type="protein sequence ID" value="GLQ17067.1"/>
    <property type="molecule type" value="Genomic_DNA"/>
</dbReference>
<dbReference type="PANTHER" id="PTHR14226">
    <property type="entry name" value="NEUROPATHY TARGET ESTERASE/SWISS CHEESE D.MELANOGASTER"/>
    <property type="match status" value="1"/>
</dbReference>
<dbReference type="RefSeq" id="WP_379863582.1">
    <property type="nucleotide sequence ID" value="NZ_JBHMDU010000002.1"/>
</dbReference>
<dbReference type="Gene3D" id="3.40.1090.10">
    <property type="entry name" value="Cytosolic phospholipase A2 catalytic domain"/>
    <property type="match status" value="1"/>
</dbReference>
<dbReference type="Proteomes" id="UP001161405">
    <property type="component" value="Unassembled WGS sequence"/>
</dbReference>
<keyword evidence="7" id="KW-1185">Reference proteome</keyword>
<dbReference type="SUPFAM" id="SSF52151">
    <property type="entry name" value="FabD/lysophospholipase-like"/>
    <property type="match status" value="1"/>
</dbReference>
<protein>
    <recommendedName>
        <fullName evidence="5">PNPLA domain-containing protein</fullName>
    </recommendedName>
</protein>
<dbReference type="InterPro" id="IPR050301">
    <property type="entry name" value="NTE"/>
</dbReference>
<reference evidence="6" key="2">
    <citation type="submission" date="2023-01" db="EMBL/GenBank/DDBJ databases">
        <title>Draft genome sequence of Maritalea porphyrae strain NBRC 107169.</title>
        <authorList>
            <person name="Sun Q."/>
            <person name="Mori K."/>
        </authorList>
    </citation>
    <scope>NUCLEOTIDE SEQUENCE</scope>
    <source>
        <strain evidence="6">NBRC 107169</strain>
    </source>
</reference>
<keyword evidence="3 4" id="KW-0443">Lipid metabolism</keyword>
<feature type="short sequence motif" description="GXSXG" evidence="4">
    <location>
        <begin position="75"/>
        <end position="79"/>
    </location>
</feature>
<evidence type="ECO:0000313" key="6">
    <source>
        <dbReference type="EMBL" id="GLQ17067.1"/>
    </source>
</evidence>
<evidence type="ECO:0000256" key="1">
    <source>
        <dbReference type="ARBA" id="ARBA00022801"/>
    </source>
</evidence>